<comment type="caution">
    <text evidence="7">The sequence shown here is derived from an EMBL/GenBank/DDBJ whole genome shotgun (WGS) entry which is preliminary data.</text>
</comment>
<evidence type="ECO:0000256" key="3">
    <source>
        <dbReference type="ARBA" id="ARBA00022692"/>
    </source>
</evidence>
<feature type="transmembrane region" description="Helical" evidence="6">
    <location>
        <begin position="114"/>
        <end position="135"/>
    </location>
</feature>
<evidence type="ECO:0000256" key="1">
    <source>
        <dbReference type="ARBA" id="ARBA00004651"/>
    </source>
</evidence>
<sequence length="432" mass="45903">MKPRDMALFALVALLILGTGYLQSWNAALNILNMGLISAIMALGVNMQWGYAGLFNVGVMGFVALGGLGAVLVAMPPVGESWSAGGLRVLFALGIGVGVIVGAIQLWRRMARGALRGLAMVVWLVAGFFVFRAVFDPAVAAIEAVNPAATGYLGGLGLPVLFGWPVGALLAAGAAWVIGKTALGLRSDYLAIATLGIAEIVIAVLKNEEWLTRGVKNVIGIPRPVPYEVDLQADPGFVERAAGFGLDPVTASTLYVKLLYAGLFAIVLIALIWLSQMALRSPWGRMMRAIRDNEVAAEAMGKDVKARHLQIFILGSAVCGLAGAMMITLDSQLTPASYQPLRFTFLVWVMVIVGGSGNNFGAVLGGFLIWFLWVQVEPFGAFLMEVLTSGMAADSALRAHLLDSVAHMRLLTMGVILLLVLRFSPRGLIPER</sequence>
<organism evidence="7 8">
    <name type="scientific">Rhodovulum steppense</name>
    <dbReference type="NCBI Taxonomy" id="540251"/>
    <lineage>
        <taxon>Bacteria</taxon>
        <taxon>Pseudomonadati</taxon>
        <taxon>Pseudomonadota</taxon>
        <taxon>Alphaproteobacteria</taxon>
        <taxon>Rhodobacterales</taxon>
        <taxon>Paracoccaceae</taxon>
        <taxon>Rhodovulum</taxon>
    </lineage>
</organism>
<keyword evidence="8" id="KW-1185">Reference proteome</keyword>
<keyword evidence="4 6" id="KW-1133">Transmembrane helix</keyword>
<feature type="transmembrane region" description="Helical" evidence="6">
    <location>
        <begin position="54"/>
        <end position="75"/>
    </location>
</feature>
<reference evidence="7 8" key="1">
    <citation type="submission" date="2019-03" db="EMBL/GenBank/DDBJ databases">
        <title>Genomic Encyclopedia of Type Strains, Phase IV (KMG-IV): sequencing the most valuable type-strain genomes for metagenomic binning, comparative biology and taxonomic classification.</title>
        <authorList>
            <person name="Goeker M."/>
        </authorList>
    </citation>
    <scope>NUCLEOTIDE SEQUENCE [LARGE SCALE GENOMIC DNA]</scope>
    <source>
        <strain evidence="7 8">DSM 21153</strain>
    </source>
</reference>
<evidence type="ECO:0000256" key="5">
    <source>
        <dbReference type="ARBA" id="ARBA00023136"/>
    </source>
</evidence>
<accession>A0A4R1YR69</accession>
<proteinExistence type="predicted"/>
<dbReference type="InterPro" id="IPR043428">
    <property type="entry name" value="LivM-like"/>
</dbReference>
<feature type="transmembrane region" description="Helical" evidence="6">
    <location>
        <begin position="309"/>
        <end position="329"/>
    </location>
</feature>
<dbReference type="GO" id="GO:0015658">
    <property type="term" value="F:branched-chain amino acid transmembrane transporter activity"/>
    <property type="evidence" value="ECO:0007669"/>
    <property type="project" value="InterPro"/>
</dbReference>
<dbReference type="Proteomes" id="UP000295277">
    <property type="component" value="Unassembled WGS sequence"/>
</dbReference>
<keyword evidence="5 6" id="KW-0472">Membrane</keyword>
<feature type="transmembrane region" description="Helical" evidence="6">
    <location>
        <begin position="87"/>
        <end position="107"/>
    </location>
</feature>
<evidence type="ECO:0000256" key="2">
    <source>
        <dbReference type="ARBA" id="ARBA00022475"/>
    </source>
</evidence>
<dbReference type="AlphaFoldDB" id="A0A4R1YR69"/>
<evidence type="ECO:0000313" key="7">
    <source>
        <dbReference type="EMBL" id="TCM81485.1"/>
    </source>
</evidence>
<feature type="transmembrane region" description="Helical" evidence="6">
    <location>
        <begin position="32"/>
        <end position="49"/>
    </location>
</feature>
<keyword evidence="2" id="KW-1003">Cell membrane</keyword>
<dbReference type="CDD" id="cd06581">
    <property type="entry name" value="TM_PBP1_LivM_like"/>
    <property type="match status" value="1"/>
</dbReference>
<evidence type="ECO:0000256" key="6">
    <source>
        <dbReference type="SAM" id="Phobius"/>
    </source>
</evidence>
<gene>
    <name evidence="7" type="ORF">EV216_11828</name>
</gene>
<dbReference type="PANTHER" id="PTHR30482:SF10">
    <property type="entry name" value="HIGH-AFFINITY BRANCHED-CHAIN AMINO ACID TRANSPORT PROTEIN BRAE"/>
    <property type="match status" value="1"/>
</dbReference>
<feature type="transmembrane region" description="Helical" evidence="6">
    <location>
        <begin position="341"/>
        <end position="360"/>
    </location>
</feature>
<dbReference type="Pfam" id="PF02653">
    <property type="entry name" value="BPD_transp_2"/>
    <property type="match status" value="1"/>
</dbReference>
<keyword evidence="3 6" id="KW-0812">Transmembrane</keyword>
<evidence type="ECO:0000256" key="4">
    <source>
        <dbReference type="ARBA" id="ARBA00022989"/>
    </source>
</evidence>
<feature type="transmembrane region" description="Helical" evidence="6">
    <location>
        <begin position="189"/>
        <end position="205"/>
    </location>
</feature>
<dbReference type="InterPro" id="IPR001851">
    <property type="entry name" value="ABC_transp_permease"/>
</dbReference>
<dbReference type="RefSeq" id="WP_132695860.1">
    <property type="nucleotide sequence ID" value="NZ_SLVM01000018.1"/>
</dbReference>
<dbReference type="PANTHER" id="PTHR30482">
    <property type="entry name" value="HIGH-AFFINITY BRANCHED-CHAIN AMINO ACID TRANSPORT SYSTEM PERMEASE"/>
    <property type="match status" value="1"/>
</dbReference>
<comment type="subcellular location">
    <subcellularLocation>
        <location evidence="1">Cell membrane</location>
        <topology evidence="1">Multi-pass membrane protein</topology>
    </subcellularLocation>
</comment>
<feature type="transmembrane region" description="Helical" evidence="6">
    <location>
        <begin position="258"/>
        <end position="279"/>
    </location>
</feature>
<protein>
    <submittedName>
        <fullName evidence="7">Amino acid/amide ABC transporter membrane protein 2 (HAAT family)</fullName>
    </submittedName>
</protein>
<name>A0A4R1YR69_9RHOB</name>
<feature type="transmembrane region" description="Helical" evidence="6">
    <location>
        <begin position="155"/>
        <end position="177"/>
    </location>
</feature>
<dbReference type="GO" id="GO:0005886">
    <property type="term" value="C:plasma membrane"/>
    <property type="evidence" value="ECO:0007669"/>
    <property type="project" value="UniProtKB-SubCell"/>
</dbReference>
<dbReference type="EMBL" id="SLVM01000018">
    <property type="protein sequence ID" value="TCM81485.1"/>
    <property type="molecule type" value="Genomic_DNA"/>
</dbReference>
<dbReference type="OrthoDB" id="9814461at2"/>
<evidence type="ECO:0000313" key="8">
    <source>
        <dbReference type="Proteomes" id="UP000295277"/>
    </source>
</evidence>